<dbReference type="Proteomes" id="UP000308891">
    <property type="component" value="Unassembled WGS sequence"/>
</dbReference>
<evidence type="ECO:0000313" key="1">
    <source>
        <dbReference type="EMBL" id="TIC78422.1"/>
    </source>
</evidence>
<name>A0A4T0UIQ6_9NEIS</name>
<protein>
    <submittedName>
        <fullName evidence="1">Uncharacterized protein</fullName>
    </submittedName>
</protein>
<dbReference type="AlphaFoldDB" id="A0A4T0UIQ6"/>
<evidence type="ECO:0000313" key="2">
    <source>
        <dbReference type="Proteomes" id="UP000308891"/>
    </source>
</evidence>
<reference evidence="1 2" key="1">
    <citation type="submission" date="2019-04" db="EMBL/GenBank/DDBJ databases">
        <title>Crenobacter sp. nov.</title>
        <authorList>
            <person name="Shi S."/>
        </authorList>
    </citation>
    <scope>NUCLEOTIDE SEQUENCE [LARGE SCALE GENOMIC DNA]</scope>
    <source>
        <strain evidence="1 2">GY 70310</strain>
    </source>
</reference>
<gene>
    <name evidence="1" type="ORF">E5K04_16395</name>
</gene>
<accession>A0A4T0UIQ6</accession>
<dbReference type="EMBL" id="STGJ01000033">
    <property type="protein sequence ID" value="TIC78422.1"/>
    <property type="molecule type" value="Genomic_DNA"/>
</dbReference>
<organism evidence="1 2">
    <name type="scientific">Crenobacter intestini</name>
    <dbReference type="NCBI Taxonomy" id="2563443"/>
    <lineage>
        <taxon>Bacteria</taxon>
        <taxon>Pseudomonadati</taxon>
        <taxon>Pseudomonadota</taxon>
        <taxon>Betaproteobacteria</taxon>
        <taxon>Neisseriales</taxon>
        <taxon>Neisseriaceae</taxon>
        <taxon>Crenobacter</taxon>
    </lineage>
</organism>
<dbReference type="RefSeq" id="WP_136555917.1">
    <property type="nucleotide sequence ID" value="NZ_STGJ01000033.1"/>
</dbReference>
<proteinExistence type="predicted"/>
<sequence length="70" mass="7917">MSDFDFETEIRRRFDQVDERINRLVAGAAEPGWFQCDESIQMRIHLAVRSELGAVLDAAIIHRENDGGAA</sequence>
<comment type="caution">
    <text evidence="1">The sequence shown here is derived from an EMBL/GenBank/DDBJ whole genome shotgun (WGS) entry which is preliminary data.</text>
</comment>
<keyword evidence="2" id="KW-1185">Reference proteome</keyword>